<comment type="subcellular location">
    <subcellularLocation>
        <location evidence="1">Membrane</location>
        <topology evidence="1">Multi-pass membrane protein</topology>
    </subcellularLocation>
</comment>
<dbReference type="Proteomes" id="UP000373449">
    <property type="component" value="Unassembled WGS sequence"/>
</dbReference>
<keyword evidence="4 8" id="KW-0812">Transmembrane</keyword>
<dbReference type="InterPro" id="IPR022764">
    <property type="entry name" value="Peptidase_S54_rhomboid_dom"/>
</dbReference>
<feature type="transmembrane region" description="Helical" evidence="8">
    <location>
        <begin position="84"/>
        <end position="103"/>
    </location>
</feature>
<accession>A0A2C6DRG9</accession>
<dbReference type="AlphaFoldDB" id="A0A2C6DRG9"/>
<evidence type="ECO:0000256" key="7">
    <source>
        <dbReference type="ARBA" id="ARBA00023136"/>
    </source>
</evidence>
<reference evidence="12" key="2">
    <citation type="submission" date="2017-09" db="EMBL/GenBank/DDBJ databases">
        <title>FDA dAtabase for Regulatory Grade micrObial Sequences (FDA-ARGOS): Supporting development and validation of Infectious Disease Dx tests.</title>
        <authorList>
            <person name="Minogue T."/>
            <person name="Wolcott M."/>
            <person name="Wasieloski L."/>
            <person name="Aguilar W."/>
            <person name="Moore D."/>
            <person name="Tallon L."/>
            <person name="Sadzewicz L."/>
            <person name="Ott S."/>
            <person name="Zhao X."/>
            <person name="Nagaraj S."/>
            <person name="Vavikolanu K."/>
            <person name="Aluvathingal J."/>
            <person name="Nadendla S."/>
            <person name="Sichtig H."/>
        </authorList>
    </citation>
    <scope>NUCLEOTIDE SEQUENCE [LARGE SCALE GENOMIC DNA]</scope>
    <source>
        <strain evidence="12">FDAARGOS_387</strain>
    </source>
</reference>
<evidence type="ECO:0000313" key="10">
    <source>
        <dbReference type="EMBL" id="PHI31411.1"/>
    </source>
</evidence>
<evidence type="ECO:0000313" key="11">
    <source>
        <dbReference type="EMBL" id="VFS51764.1"/>
    </source>
</evidence>
<dbReference type="OrthoDB" id="465874at2"/>
<dbReference type="Proteomes" id="UP000224974">
    <property type="component" value="Unassembled WGS sequence"/>
</dbReference>
<evidence type="ECO:0000256" key="4">
    <source>
        <dbReference type="ARBA" id="ARBA00022692"/>
    </source>
</evidence>
<feature type="transmembrane region" description="Helical" evidence="8">
    <location>
        <begin position="62"/>
        <end position="77"/>
    </location>
</feature>
<keyword evidence="12" id="KW-1185">Reference proteome</keyword>
<comment type="similarity">
    <text evidence="2">Belongs to the peptidase S54 family.</text>
</comment>
<evidence type="ECO:0000256" key="8">
    <source>
        <dbReference type="SAM" id="Phobius"/>
    </source>
</evidence>
<evidence type="ECO:0000256" key="1">
    <source>
        <dbReference type="ARBA" id="ARBA00004141"/>
    </source>
</evidence>
<dbReference type="RefSeq" id="WP_029094083.1">
    <property type="nucleotide sequence ID" value="NZ_CAADJA010000002.1"/>
</dbReference>
<dbReference type="STRING" id="1111728.GCA_000427805_00954"/>
<proteinExistence type="inferred from homology"/>
<dbReference type="Pfam" id="PF01694">
    <property type="entry name" value="Rhomboid"/>
    <property type="match status" value="1"/>
</dbReference>
<dbReference type="Gene3D" id="1.20.1540.10">
    <property type="entry name" value="Rhomboid-like"/>
    <property type="match status" value="1"/>
</dbReference>
<keyword evidence="5" id="KW-0378">Hydrolase</keyword>
<feature type="domain" description="Peptidase S54 rhomboid" evidence="9">
    <location>
        <begin position="47"/>
        <end position="180"/>
    </location>
</feature>
<reference evidence="11 13" key="3">
    <citation type="submission" date="2019-03" db="EMBL/GenBank/DDBJ databases">
        <authorList>
            <consortium name="Pathogen Informatics"/>
        </authorList>
    </citation>
    <scope>NUCLEOTIDE SEQUENCE [LARGE SCALE GENOMIC DNA]</scope>
    <source>
        <strain evidence="11 13">NCTC12282</strain>
    </source>
</reference>
<feature type="transmembrane region" description="Helical" evidence="8">
    <location>
        <begin position="159"/>
        <end position="177"/>
    </location>
</feature>
<evidence type="ECO:0000256" key="5">
    <source>
        <dbReference type="ARBA" id="ARBA00022801"/>
    </source>
</evidence>
<protein>
    <submittedName>
        <fullName evidence="10">Rhomboid family intramembrane serine protease</fullName>
    </submittedName>
    <submittedName>
        <fullName evidence="11">Rhombosortase</fullName>
    </submittedName>
</protein>
<reference evidence="10" key="1">
    <citation type="submission" date="2017-09" db="EMBL/GenBank/DDBJ databases">
        <title>FDA dAtabase for Regulatory Grade micrObial Sequences (FDA-ARGOS): Supporting development and validation of Infectious Disease Dx tests.</title>
        <authorList>
            <person name="Minogue T."/>
            <person name="Wolcott M."/>
            <person name="Wasieloski L."/>
            <person name="Aguilar W."/>
            <person name="Moore D."/>
            <person name="Tallon L.J."/>
            <person name="Sadzewicz L."/>
            <person name="Ott S."/>
            <person name="Zhao X."/>
            <person name="Nagaraj S."/>
            <person name="Vavikolanu K."/>
            <person name="Aluvathingal J."/>
            <person name="Nadendla S."/>
            <person name="Sichtig H."/>
        </authorList>
    </citation>
    <scope>NUCLEOTIDE SEQUENCE</scope>
    <source>
        <strain evidence="10">FDAARGOS_387</strain>
    </source>
</reference>
<evidence type="ECO:0000313" key="13">
    <source>
        <dbReference type="Proteomes" id="UP000373449"/>
    </source>
</evidence>
<sequence length="188" mass="20765">MKAWIKQRVWILSILTTVLIIIQCINSVTGDALNNFGILPRTTRGLVGILCAPWLHSNWEHLFSNLPILLILSALLISQSVRDYIKSSIFIILFSGLLVWIFARTAIHIGASGWIFGLWALLLARAFTQRSLLDFIFAAVVFIYYGGITSGMIPGTPGISFEAHIAGVIAGLSYALLTRKKPRIEVSP</sequence>
<dbReference type="GO" id="GO:0004252">
    <property type="term" value="F:serine-type endopeptidase activity"/>
    <property type="evidence" value="ECO:0007669"/>
    <property type="project" value="InterPro"/>
</dbReference>
<dbReference type="InterPro" id="IPR035952">
    <property type="entry name" value="Rhomboid-like_sf"/>
</dbReference>
<dbReference type="SUPFAM" id="SSF144091">
    <property type="entry name" value="Rhomboid-like"/>
    <property type="match status" value="1"/>
</dbReference>
<evidence type="ECO:0000313" key="12">
    <source>
        <dbReference type="Proteomes" id="UP000224974"/>
    </source>
</evidence>
<dbReference type="GO" id="GO:0006508">
    <property type="term" value="P:proteolysis"/>
    <property type="evidence" value="ECO:0007669"/>
    <property type="project" value="UniProtKB-KW"/>
</dbReference>
<dbReference type="GO" id="GO:0016020">
    <property type="term" value="C:membrane"/>
    <property type="evidence" value="ECO:0007669"/>
    <property type="project" value="UniProtKB-SubCell"/>
</dbReference>
<dbReference type="EMBL" id="CAADJA010000002">
    <property type="protein sequence ID" value="VFS51764.1"/>
    <property type="molecule type" value="Genomic_DNA"/>
</dbReference>
<evidence type="ECO:0000256" key="3">
    <source>
        <dbReference type="ARBA" id="ARBA00022670"/>
    </source>
</evidence>
<keyword evidence="3 10" id="KW-0645">Protease</keyword>
<evidence type="ECO:0000256" key="2">
    <source>
        <dbReference type="ARBA" id="ARBA00009045"/>
    </source>
</evidence>
<evidence type="ECO:0000256" key="6">
    <source>
        <dbReference type="ARBA" id="ARBA00022989"/>
    </source>
</evidence>
<feature type="transmembrane region" description="Helical" evidence="8">
    <location>
        <begin position="109"/>
        <end position="128"/>
    </location>
</feature>
<dbReference type="EMBL" id="PDDX01000001">
    <property type="protein sequence ID" value="PHI31411.1"/>
    <property type="molecule type" value="Genomic_DNA"/>
</dbReference>
<dbReference type="PANTHER" id="PTHR43066">
    <property type="entry name" value="RHOMBOID-RELATED PROTEIN"/>
    <property type="match status" value="1"/>
</dbReference>
<organism evidence="10 12">
    <name type="scientific">Budvicia aquatica</name>
    <dbReference type="NCBI Taxonomy" id="82979"/>
    <lineage>
        <taxon>Bacteria</taxon>
        <taxon>Pseudomonadati</taxon>
        <taxon>Pseudomonadota</taxon>
        <taxon>Gammaproteobacteria</taxon>
        <taxon>Enterobacterales</taxon>
        <taxon>Budviciaceae</taxon>
        <taxon>Budvicia</taxon>
    </lineage>
</organism>
<dbReference type="PANTHER" id="PTHR43066:SF1">
    <property type="entry name" value="RHOMBOID PROTEIN 2"/>
    <property type="match status" value="1"/>
</dbReference>
<gene>
    <name evidence="10" type="ORF">CRN84_19735</name>
    <name evidence="11" type="ORF">NCTC12282_05413</name>
</gene>
<keyword evidence="6 8" id="KW-1133">Transmembrane helix</keyword>
<feature type="transmembrane region" description="Helical" evidence="8">
    <location>
        <begin position="135"/>
        <end position="153"/>
    </location>
</feature>
<keyword evidence="7 8" id="KW-0472">Membrane</keyword>
<name>A0A2C6DRG9_9GAMM</name>
<evidence type="ECO:0000259" key="9">
    <source>
        <dbReference type="Pfam" id="PF01694"/>
    </source>
</evidence>